<dbReference type="EMBL" id="JBFOLJ010000011">
    <property type="protein sequence ID" value="KAL2493614.1"/>
    <property type="molecule type" value="Genomic_DNA"/>
</dbReference>
<organism evidence="3 4">
    <name type="scientific">Forsythia ovata</name>
    <dbReference type="NCBI Taxonomy" id="205694"/>
    <lineage>
        <taxon>Eukaryota</taxon>
        <taxon>Viridiplantae</taxon>
        <taxon>Streptophyta</taxon>
        <taxon>Embryophyta</taxon>
        <taxon>Tracheophyta</taxon>
        <taxon>Spermatophyta</taxon>
        <taxon>Magnoliopsida</taxon>
        <taxon>eudicotyledons</taxon>
        <taxon>Gunneridae</taxon>
        <taxon>Pentapetalae</taxon>
        <taxon>asterids</taxon>
        <taxon>lamiids</taxon>
        <taxon>Lamiales</taxon>
        <taxon>Oleaceae</taxon>
        <taxon>Forsythieae</taxon>
        <taxon>Forsythia</taxon>
    </lineage>
</organism>
<reference evidence="4" key="1">
    <citation type="submission" date="2024-07" db="EMBL/GenBank/DDBJ databases">
        <title>Two chromosome-level genome assemblies of Korean endemic species Abeliophyllum distichum and Forsythia ovata (Oleaceae).</title>
        <authorList>
            <person name="Jang H."/>
        </authorList>
    </citation>
    <scope>NUCLEOTIDE SEQUENCE [LARGE SCALE GENOMIC DNA]</scope>
</reference>
<feature type="compositionally biased region" description="Low complexity" evidence="1">
    <location>
        <begin position="20"/>
        <end position="36"/>
    </location>
</feature>
<name>A0ABD1S2Y4_9LAMI</name>
<evidence type="ECO:0000313" key="3">
    <source>
        <dbReference type="EMBL" id="KAL2493614.1"/>
    </source>
</evidence>
<feature type="region of interest" description="Disordered" evidence="1">
    <location>
        <begin position="20"/>
        <end position="50"/>
    </location>
</feature>
<feature type="signal peptide" evidence="2">
    <location>
        <begin position="1"/>
        <end position="18"/>
    </location>
</feature>
<comment type="caution">
    <text evidence="3">The sequence shown here is derived from an EMBL/GenBank/DDBJ whole genome shotgun (WGS) entry which is preliminary data.</text>
</comment>
<protein>
    <submittedName>
        <fullName evidence="3">Uncharacterized protein</fullName>
    </submittedName>
</protein>
<keyword evidence="4" id="KW-1185">Reference proteome</keyword>
<sequence length="176" mass="19220">MVDSSLLISLVLAMTSEAPPTSFSVVPVPSPKSSRQSSKRKAETDSQEGAFQTHVLPPVECINIRFHRDELDPAVLEKLPASAAIAVASVHKYWTSAFGKAADKAELAELLKLAEMYTSRSHAQKKAESQLRSCQDMVHAKDKELTEALNELSRAHDLLIKLRVPGYVNPKSPTGT</sequence>
<dbReference type="Proteomes" id="UP001604277">
    <property type="component" value="Unassembled WGS sequence"/>
</dbReference>
<gene>
    <name evidence="3" type="ORF">Fot_37371</name>
</gene>
<feature type="chain" id="PRO_5044773420" evidence="2">
    <location>
        <begin position="19"/>
        <end position="176"/>
    </location>
</feature>
<evidence type="ECO:0000313" key="4">
    <source>
        <dbReference type="Proteomes" id="UP001604277"/>
    </source>
</evidence>
<keyword evidence="2" id="KW-0732">Signal</keyword>
<evidence type="ECO:0000256" key="1">
    <source>
        <dbReference type="SAM" id="MobiDB-lite"/>
    </source>
</evidence>
<accession>A0ABD1S2Y4</accession>
<evidence type="ECO:0000256" key="2">
    <source>
        <dbReference type="SAM" id="SignalP"/>
    </source>
</evidence>
<dbReference type="AlphaFoldDB" id="A0ABD1S2Y4"/>
<proteinExistence type="predicted"/>